<evidence type="ECO:0000313" key="2">
    <source>
        <dbReference type="EMBL" id="SHG74237.1"/>
    </source>
</evidence>
<dbReference type="STRING" id="570519.SAMN04488116_2347"/>
<protein>
    <submittedName>
        <fullName evidence="2">Phosphoglycerate mutase</fullName>
    </submittedName>
</protein>
<dbReference type="InterPro" id="IPR017850">
    <property type="entry name" value="Alkaline_phosphatase_core_sf"/>
</dbReference>
<accession>A0A1M5MAA1</accession>
<dbReference type="Pfam" id="PF01676">
    <property type="entry name" value="Metalloenzyme"/>
    <property type="match status" value="1"/>
</dbReference>
<evidence type="ECO:0000259" key="1">
    <source>
        <dbReference type="Pfam" id="PF01676"/>
    </source>
</evidence>
<dbReference type="Proteomes" id="UP000184532">
    <property type="component" value="Unassembled WGS sequence"/>
</dbReference>
<organism evidence="2 3">
    <name type="scientific">Flagellimonas flava</name>
    <dbReference type="NCBI Taxonomy" id="570519"/>
    <lineage>
        <taxon>Bacteria</taxon>
        <taxon>Pseudomonadati</taxon>
        <taxon>Bacteroidota</taxon>
        <taxon>Flavobacteriia</taxon>
        <taxon>Flavobacteriales</taxon>
        <taxon>Flavobacteriaceae</taxon>
        <taxon>Flagellimonas</taxon>
    </lineage>
</organism>
<dbReference type="GO" id="GO:0046872">
    <property type="term" value="F:metal ion binding"/>
    <property type="evidence" value="ECO:0007669"/>
    <property type="project" value="InterPro"/>
</dbReference>
<keyword evidence="3" id="KW-1185">Reference proteome</keyword>
<dbReference type="AlphaFoldDB" id="A0A1M5MAA1"/>
<dbReference type="Gene3D" id="3.40.720.10">
    <property type="entry name" value="Alkaline Phosphatase, subunit A"/>
    <property type="match status" value="1"/>
</dbReference>
<dbReference type="SUPFAM" id="SSF53649">
    <property type="entry name" value="Alkaline phosphatase-like"/>
    <property type="match status" value="1"/>
</dbReference>
<dbReference type="OrthoDB" id="9791578at2"/>
<reference evidence="3" key="1">
    <citation type="submission" date="2016-11" db="EMBL/GenBank/DDBJ databases">
        <authorList>
            <person name="Varghese N."/>
            <person name="Submissions S."/>
        </authorList>
    </citation>
    <scope>NUCLEOTIDE SEQUENCE [LARGE SCALE GENOMIC DNA]</scope>
    <source>
        <strain evidence="3">DSM 22638</strain>
    </source>
</reference>
<evidence type="ECO:0000313" key="3">
    <source>
        <dbReference type="Proteomes" id="UP000184532"/>
    </source>
</evidence>
<name>A0A1M5MAA1_9FLAO</name>
<sequence>MKISKNKLLCILLLWGICVMGQKGNDTKVILITLDGLRWQELFGGADSKLIANTDYVHDTTALKQSFWRDSPSARRHALMPFFWTEVVNMGELHGNRDLESKMNLTNKMWFSYPGYNEILTGKADDARIDSNDKFNNPNKTVLELYKESSKGKVAAFCSWDVFPFIINEERSGISVNAGFESATGNLSERETFLNQLQKQVPSPWGSVRLDAFTHHFALEYMKKEHPDLVYIAYGETDDFAHEGDYQAYLKSANNTDGMIKELWEFTQSDEFYRDKTTFIVTTDHGRGTQPLDTWTGHGSKVDGADEVWLVMFGKGIQTKGEVAIEEQLYTTQVAPTILNWLGLEIDSNQMTALPIK</sequence>
<feature type="domain" description="Metalloenzyme" evidence="1">
    <location>
        <begin position="217"/>
        <end position="345"/>
    </location>
</feature>
<dbReference type="EMBL" id="FQWL01000003">
    <property type="protein sequence ID" value="SHG74237.1"/>
    <property type="molecule type" value="Genomic_DNA"/>
</dbReference>
<dbReference type="RefSeq" id="WP_073179724.1">
    <property type="nucleotide sequence ID" value="NZ_FQWL01000003.1"/>
</dbReference>
<proteinExistence type="predicted"/>
<gene>
    <name evidence="2" type="ORF">SAMN04488116_2347</name>
</gene>
<dbReference type="GO" id="GO:0003824">
    <property type="term" value="F:catalytic activity"/>
    <property type="evidence" value="ECO:0007669"/>
    <property type="project" value="InterPro"/>
</dbReference>
<dbReference type="InterPro" id="IPR006124">
    <property type="entry name" value="Metalloenzyme"/>
</dbReference>